<proteinExistence type="predicted"/>
<sequence>MPELAHQADRIPVSAAQLGAWSGEKLGSTLRLAGPCPACHHDAQAAVALTSTSLEGNTSSPARATLTVAMACNCERAHDGWPGTPPKGCGRTWTASARIAADDQVTLEPADDPYLAEAAAALRTTETGQIDRLRAAAEKWIAGITALFGIVAVLGLTLSADQIRKLAVGGRITVALLLAVAATLAGVAIVRAYQAAYGWPRTRSVADDTELLAWYARHRALPEATATRLRQAVTAAVAALAALVVTGGLTWFLPAAKPDAPLLKVTTRGQEIVCGTLLSSTADSALRVRRADDGTVTTLAVTDIARVTATDKC</sequence>
<evidence type="ECO:0000256" key="1">
    <source>
        <dbReference type="SAM" id="Phobius"/>
    </source>
</evidence>
<keyword evidence="1" id="KW-1133">Transmembrane helix</keyword>
<feature type="transmembrane region" description="Helical" evidence="1">
    <location>
        <begin position="172"/>
        <end position="193"/>
    </location>
</feature>
<feature type="transmembrane region" description="Helical" evidence="1">
    <location>
        <begin position="232"/>
        <end position="253"/>
    </location>
</feature>
<dbReference type="Proteomes" id="UP000632138">
    <property type="component" value="Unassembled WGS sequence"/>
</dbReference>
<feature type="transmembrane region" description="Helical" evidence="1">
    <location>
        <begin position="140"/>
        <end position="160"/>
    </location>
</feature>
<dbReference type="EMBL" id="JAENHP010000001">
    <property type="protein sequence ID" value="MBM2614240.1"/>
    <property type="molecule type" value="Genomic_DNA"/>
</dbReference>
<keyword evidence="3" id="KW-1185">Reference proteome</keyword>
<name>A0ABS2A3H4_9ACTN</name>
<organism evidence="2 3">
    <name type="scientific">Paractinoplanes ovalisporus</name>
    <dbReference type="NCBI Taxonomy" id="2810368"/>
    <lineage>
        <taxon>Bacteria</taxon>
        <taxon>Bacillati</taxon>
        <taxon>Actinomycetota</taxon>
        <taxon>Actinomycetes</taxon>
        <taxon>Micromonosporales</taxon>
        <taxon>Micromonosporaceae</taxon>
        <taxon>Paractinoplanes</taxon>
    </lineage>
</organism>
<evidence type="ECO:0000313" key="2">
    <source>
        <dbReference type="EMBL" id="MBM2614240.1"/>
    </source>
</evidence>
<comment type="caution">
    <text evidence="2">The sequence shown here is derived from an EMBL/GenBank/DDBJ whole genome shotgun (WGS) entry which is preliminary data.</text>
</comment>
<keyword evidence="1" id="KW-0812">Transmembrane</keyword>
<evidence type="ECO:0000313" key="3">
    <source>
        <dbReference type="Proteomes" id="UP000632138"/>
    </source>
</evidence>
<dbReference type="RefSeq" id="WP_203374148.1">
    <property type="nucleotide sequence ID" value="NZ_JAENHP010000001.1"/>
</dbReference>
<keyword evidence="1" id="KW-0472">Membrane</keyword>
<reference evidence="2 3" key="1">
    <citation type="submission" date="2021-01" db="EMBL/GenBank/DDBJ databases">
        <title>Actinoplanes sp. nov. LDG1-06 isolated from lichen.</title>
        <authorList>
            <person name="Saeng-In P."/>
            <person name="Phongsopitanun W."/>
            <person name="Kanchanasin P."/>
            <person name="Yuki M."/>
            <person name="Kudo T."/>
            <person name="Ohkuma M."/>
            <person name="Tanasupawat S."/>
        </authorList>
    </citation>
    <scope>NUCLEOTIDE SEQUENCE [LARGE SCALE GENOMIC DNA]</scope>
    <source>
        <strain evidence="2 3">LDG1-06</strain>
    </source>
</reference>
<accession>A0ABS2A3H4</accession>
<protein>
    <submittedName>
        <fullName evidence="2">Uncharacterized protein</fullName>
    </submittedName>
</protein>
<gene>
    <name evidence="2" type="ORF">JIG36_01550</name>
</gene>